<dbReference type="AlphaFoldDB" id="A0AAW3JU14"/>
<dbReference type="InterPro" id="IPR010982">
    <property type="entry name" value="Lambda_DNA-bd_dom_sf"/>
</dbReference>
<gene>
    <name evidence="2" type="ORF">APZ18_02370</name>
</gene>
<dbReference type="Proteomes" id="UP000050833">
    <property type="component" value="Unassembled WGS sequence"/>
</dbReference>
<feature type="domain" description="HTH cro/C1-type" evidence="1">
    <location>
        <begin position="28"/>
        <end position="71"/>
    </location>
</feature>
<evidence type="ECO:0000313" key="2">
    <source>
        <dbReference type="EMBL" id="KQC86059.1"/>
    </source>
</evidence>
<dbReference type="SUPFAM" id="SSF47413">
    <property type="entry name" value="lambda repressor-like DNA-binding domains"/>
    <property type="match status" value="1"/>
</dbReference>
<evidence type="ECO:0000259" key="1">
    <source>
        <dbReference type="PROSITE" id="PS50943"/>
    </source>
</evidence>
<sequence>MKNYTPEEQKNIFAKNLNNLIYLTGKQQKEVAKDLGMSPTTFNTWCMGKVIPNPTKLNKLCIYFNCKLTDLVDDKSQNNEKIDYIYDLLTENHWECNEYCHCEENINCPLSEDDMIDKWVNAKFFTACENCNYQKSYFLITNSSNETYKLEENDIFELYDKITSYIKFIIQEKISTLDILKENEFDEQGILTDYMLTNAAHEKKNISDEAKQTEEQQIQEQMQKEIAKRNAMISDTES</sequence>
<dbReference type="RefSeq" id="WP_055941259.1">
    <property type="nucleotide sequence ID" value="NZ_JAQDDZ010000003.1"/>
</dbReference>
<dbReference type="PROSITE" id="PS50943">
    <property type="entry name" value="HTH_CROC1"/>
    <property type="match status" value="1"/>
</dbReference>
<comment type="caution">
    <text evidence="2">The sequence shown here is derived from an EMBL/GenBank/DDBJ whole genome shotgun (WGS) entry which is preliminary data.</text>
</comment>
<accession>A0AAW3JU14</accession>
<protein>
    <recommendedName>
        <fullName evidence="1">HTH cro/C1-type domain-containing protein</fullName>
    </recommendedName>
</protein>
<dbReference type="EMBL" id="LLKB01000001">
    <property type="protein sequence ID" value="KQC86059.1"/>
    <property type="molecule type" value="Genomic_DNA"/>
</dbReference>
<dbReference type="CDD" id="cd00093">
    <property type="entry name" value="HTH_XRE"/>
    <property type="match status" value="1"/>
</dbReference>
<dbReference type="InterPro" id="IPR001387">
    <property type="entry name" value="Cro/C1-type_HTH"/>
</dbReference>
<dbReference type="SMART" id="SM00530">
    <property type="entry name" value="HTH_XRE"/>
    <property type="match status" value="1"/>
</dbReference>
<reference evidence="2 3" key="1">
    <citation type="submission" date="2015-10" db="EMBL/GenBank/DDBJ databases">
        <title>Butyribacter intestini gen. nov., sp. nov., a butyric acid-producing bacterium of the family Lachnospiraceae isolated from the human faeces.</title>
        <authorList>
            <person name="Zou Y."/>
            <person name="Xue W."/>
            <person name="Luo G."/>
            <person name="Lv M."/>
        </authorList>
    </citation>
    <scope>NUCLEOTIDE SEQUENCE [LARGE SCALE GENOMIC DNA]</scope>
    <source>
        <strain evidence="2 3">TF01-11</strain>
    </source>
</reference>
<dbReference type="Pfam" id="PF13443">
    <property type="entry name" value="HTH_26"/>
    <property type="match status" value="1"/>
</dbReference>
<organism evidence="2 3">
    <name type="scientific">Butyribacter intestini</name>
    <dbReference type="NCBI Taxonomy" id="1703332"/>
    <lineage>
        <taxon>Bacteria</taxon>
        <taxon>Bacillati</taxon>
        <taxon>Bacillota</taxon>
        <taxon>Clostridia</taxon>
        <taxon>Lachnospirales</taxon>
        <taxon>Lachnospiraceae</taxon>
        <taxon>Butyribacter</taxon>
    </lineage>
</organism>
<evidence type="ECO:0000313" key="3">
    <source>
        <dbReference type="Proteomes" id="UP000050833"/>
    </source>
</evidence>
<dbReference type="GO" id="GO:0003677">
    <property type="term" value="F:DNA binding"/>
    <property type="evidence" value="ECO:0007669"/>
    <property type="project" value="InterPro"/>
</dbReference>
<dbReference type="Gene3D" id="1.10.260.40">
    <property type="entry name" value="lambda repressor-like DNA-binding domains"/>
    <property type="match status" value="1"/>
</dbReference>
<proteinExistence type="predicted"/>
<name>A0AAW3JU14_9FIRM</name>
<keyword evidence="3" id="KW-1185">Reference proteome</keyword>